<dbReference type="EMBL" id="PJQY01000301">
    <property type="protein sequence ID" value="PQQ13434.1"/>
    <property type="molecule type" value="Genomic_DNA"/>
</dbReference>
<gene>
    <name evidence="1" type="ORF">Pyn_32022</name>
</gene>
<dbReference type="AlphaFoldDB" id="A0A314Z7L8"/>
<evidence type="ECO:0000313" key="1">
    <source>
        <dbReference type="EMBL" id="PQQ13434.1"/>
    </source>
</evidence>
<name>A0A314Z7L8_PRUYE</name>
<accession>A0A314Z7L8</accession>
<dbReference type="OrthoDB" id="1748033at2759"/>
<evidence type="ECO:0000313" key="2">
    <source>
        <dbReference type="Proteomes" id="UP000250321"/>
    </source>
</evidence>
<comment type="caution">
    <text evidence="1">The sequence shown here is derived from an EMBL/GenBank/DDBJ whole genome shotgun (WGS) entry which is preliminary data.</text>
</comment>
<reference evidence="1 2" key="1">
    <citation type="submission" date="2018-02" db="EMBL/GenBank/DDBJ databases">
        <title>Draft genome of wild Prunus yedoensis var. nudiflora.</title>
        <authorList>
            <person name="Baek S."/>
            <person name="Kim J.-H."/>
            <person name="Choi K."/>
            <person name="Kim G.-B."/>
            <person name="Cho A."/>
            <person name="Jang H."/>
            <person name="Shin C.-H."/>
            <person name="Yu H.-J."/>
            <person name="Mun J.-H."/>
        </authorList>
    </citation>
    <scope>NUCLEOTIDE SEQUENCE [LARGE SCALE GENOMIC DNA]</scope>
    <source>
        <strain evidence="2">cv. Jeju island</strain>
        <tissue evidence="1">Leaf</tissue>
    </source>
</reference>
<proteinExistence type="predicted"/>
<protein>
    <submittedName>
        <fullName evidence="1">Protein FAR1-RELATED SEQUENCE 5</fullName>
    </submittedName>
</protein>
<dbReference type="STRING" id="2094558.A0A314Z7L8"/>
<organism evidence="1 2">
    <name type="scientific">Prunus yedoensis var. nudiflora</name>
    <dbReference type="NCBI Taxonomy" id="2094558"/>
    <lineage>
        <taxon>Eukaryota</taxon>
        <taxon>Viridiplantae</taxon>
        <taxon>Streptophyta</taxon>
        <taxon>Embryophyta</taxon>
        <taxon>Tracheophyta</taxon>
        <taxon>Spermatophyta</taxon>
        <taxon>Magnoliopsida</taxon>
        <taxon>eudicotyledons</taxon>
        <taxon>Gunneridae</taxon>
        <taxon>Pentapetalae</taxon>
        <taxon>rosids</taxon>
        <taxon>fabids</taxon>
        <taxon>Rosales</taxon>
        <taxon>Rosaceae</taxon>
        <taxon>Amygdaloideae</taxon>
        <taxon>Amygdaleae</taxon>
        <taxon>Prunus</taxon>
    </lineage>
</organism>
<sequence length="90" mass="10069">MFTIFQDEVFESLLFAVKLSAEDGGTSTYEANSQKGRNLQYNILYQEAIKCAEEGMASDQIFKVALNALREARVKIVGAKRNAMKSMPQN</sequence>
<dbReference type="Proteomes" id="UP000250321">
    <property type="component" value="Unassembled WGS sequence"/>
</dbReference>
<keyword evidence="2" id="KW-1185">Reference proteome</keyword>